<dbReference type="GO" id="GO:0006355">
    <property type="term" value="P:regulation of DNA-templated transcription"/>
    <property type="evidence" value="ECO:0007669"/>
    <property type="project" value="TreeGrafter"/>
</dbReference>
<feature type="compositionally biased region" description="Low complexity" evidence="1">
    <location>
        <begin position="287"/>
        <end position="306"/>
    </location>
</feature>
<feature type="compositionally biased region" description="Pro residues" evidence="1">
    <location>
        <begin position="155"/>
        <end position="165"/>
    </location>
</feature>
<feature type="region of interest" description="Disordered" evidence="1">
    <location>
        <begin position="21"/>
        <end position="201"/>
    </location>
</feature>
<dbReference type="Proteomes" id="UP001221898">
    <property type="component" value="Unassembled WGS sequence"/>
</dbReference>
<dbReference type="GO" id="GO:0000785">
    <property type="term" value="C:chromatin"/>
    <property type="evidence" value="ECO:0007669"/>
    <property type="project" value="TreeGrafter"/>
</dbReference>
<protein>
    <recommendedName>
        <fullName evidence="2">NET domain-containing protein</fullName>
    </recommendedName>
</protein>
<feature type="compositionally biased region" description="Basic and acidic residues" evidence="1">
    <location>
        <begin position="36"/>
        <end position="56"/>
    </location>
</feature>
<name>A0AAD7RI30_9TELE</name>
<dbReference type="AlphaFoldDB" id="A0AAD7RI30"/>
<dbReference type="PROSITE" id="PS51525">
    <property type="entry name" value="NET"/>
    <property type="match status" value="1"/>
</dbReference>
<evidence type="ECO:0000256" key="1">
    <source>
        <dbReference type="SAM" id="MobiDB-lite"/>
    </source>
</evidence>
<sequence>RLLLRQLQRLLLRVRVLHRRLRGGESAETGRATGTGEREEERRGREGGEEGERGQRLAELQEQLKAVHEQLAALSQPQTSRPKRKEKEKKEKEKEKEKKEKKQKKKAGPPPHALLEPAHEPPPQPLRKNKGLKETPRKPKKPSSKKEVLKNSRLAPPPIPPPPTLVPVAALDSEEEAGLGAGGGAGGGALGEKGKPMSYEEKRQLSLDINKLPGDKLGRVVHIIQSREPSLKNSNPDEIEIDFETLKPSTLRELERYVSSCLRKKKKLPVAEKTMEMMSAMKMQMGSSSDSGSSSESSSSDSVDSDTGLALKLKKRSHSGKEGKKPHHQALGGLNHLPMDGVGPPQPAPWSSPPCSSSSSSSSTPPPRCTWPLP</sequence>
<dbReference type="Gene3D" id="1.20.1270.220">
    <property type="match status" value="1"/>
</dbReference>
<feature type="non-terminal residue" evidence="3">
    <location>
        <position position="374"/>
    </location>
</feature>
<comment type="caution">
    <text evidence="3">The sequence shown here is derived from an EMBL/GenBank/DDBJ whole genome shotgun (WGS) entry which is preliminary data.</text>
</comment>
<evidence type="ECO:0000313" key="4">
    <source>
        <dbReference type="Proteomes" id="UP001221898"/>
    </source>
</evidence>
<dbReference type="EMBL" id="JAINUG010000267">
    <property type="protein sequence ID" value="KAJ8384646.1"/>
    <property type="molecule type" value="Genomic_DNA"/>
</dbReference>
<dbReference type="InterPro" id="IPR038336">
    <property type="entry name" value="NET_sf"/>
</dbReference>
<evidence type="ECO:0000313" key="3">
    <source>
        <dbReference type="EMBL" id="KAJ8384646.1"/>
    </source>
</evidence>
<feature type="compositionally biased region" description="Low complexity" evidence="1">
    <location>
        <begin position="24"/>
        <end position="35"/>
    </location>
</feature>
<reference evidence="3" key="1">
    <citation type="journal article" date="2023" name="Science">
        <title>Genome structures resolve the early diversification of teleost fishes.</title>
        <authorList>
            <person name="Parey E."/>
            <person name="Louis A."/>
            <person name="Montfort J."/>
            <person name="Bouchez O."/>
            <person name="Roques C."/>
            <person name="Iampietro C."/>
            <person name="Lluch J."/>
            <person name="Castinel A."/>
            <person name="Donnadieu C."/>
            <person name="Desvignes T."/>
            <person name="Floi Bucao C."/>
            <person name="Jouanno E."/>
            <person name="Wen M."/>
            <person name="Mejri S."/>
            <person name="Dirks R."/>
            <person name="Jansen H."/>
            <person name="Henkel C."/>
            <person name="Chen W.J."/>
            <person name="Zahm M."/>
            <person name="Cabau C."/>
            <person name="Klopp C."/>
            <person name="Thompson A.W."/>
            <person name="Robinson-Rechavi M."/>
            <person name="Braasch I."/>
            <person name="Lecointre G."/>
            <person name="Bobe J."/>
            <person name="Postlethwait J.H."/>
            <person name="Berthelot C."/>
            <person name="Roest Crollius H."/>
            <person name="Guiguen Y."/>
        </authorList>
    </citation>
    <scope>NUCLEOTIDE SEQUENCE</scope>
    <source>
        <strain evidence="3">NC1722</strain>
    </source>
</reference>
<feature type="compositionally biased region" description="Low complexity" evidence="1">
    <location>
        <begin position="353"/>
        <end position="363"/>
    </location>
</feature>
<feature type="compositionally biased region" description="Gly residues" evidence="1">
    <location>
        <begin position="179"/>
        <end position="191"/>
    </location>
</feature>
<dbReference type="InterPro" id="IPR027353">
    <property type="entry name" value="NET_dom"/>
</dbReference>
<dbReference type="PANTHER" id="PTHR22880:SF245">
    <property type="entry name" value="BROMODOMAIN-CONTAINING PROTEIN 4"/>
    <property type="match status" value="1"/>
</dbReference>
<proteinExistence type="predicted"/>
<dbReference type="InterPro" id="IPR050935">
    <property type="entry name" value="Bromo_chromatin_reader"/>
</dbReference>
<dbReference type="Pfam" id="PF17035">
    <property type="entry name" value="BET"/>
    <property type="match status" value="1"/>
</dbReference>
<dbReference type="PANTHER" id="PTHR22880">
    <property type="entry name" value="FALZ-RELATED BROMODOMAIN-CONTAINING PROTEINS"/>
    <property type="match status" value="1"/>
</dbReference>
<accession>A0AAD7RI30</accession>
<feature type="compositionally biased region" description="Basic and acidic residues" evidence="1">
    <location>
        <begin position="88"/>
        <end position="100"/>
    </location>
</feature>
<feature type="compositionally biased region" description="Pro residues" evidence="1">
    <location>
        <begin position="364"/>
        <end position="374"/>
    </location>
</feature>
<keyword evidence="4" id="KW-1185">Reference proteome</keyword>
<feature type="compositionally biased region" description="Basic and acidic residues" evidence="1">
    <location>
        <begin position="192"/>
        <end position="201"/>
    </location>
</feature>
<organism evidence="3 4">
    <name type="scientific">Aldrovandia affinis</name>
    <dbReference type="NCBI Taxonomy" id="143900"/>
    <lineage>
        <taxon>Eukaryota</taxon>
        <taxon>Metazoa</taxon>
        <taxon>Chordata</taxon>
        <taxon>Craniata</taxon>
        <taxon>Vertebrata</taxon>
        <taxon>Euteleostomi</taxon>
        <taxon>Actinopterygii</taxon>
        <taxon>Neopterygii</taxon>
        <taxon>Teleostei</taxon>
        <taxon>Notacanthiformes</taxon>
        <taxon>Halosauridae</taxon>
        <taxon>Aldrovandia</taxon>
    </lineage>
</organism>
<gene>
    <name evidence="3" type="ORF">AAFF_G00199780</name>
</gene>
<feature type="region of interest" description="Disordered" evidence="1">
    <location>
        <begin position="273"/>
        <end position="374"/>
    </location>
</feature>
<dbReference type="GO" id="GO:0006338">
    <property type="term" value="P:chromatin remodeling"/>
    <property type="evidence" value="ECO:0007669"/>
    <property type="project" value="TreeGrafter"/>
</dbReference>
<evidence type="ECO:0000259" key="2">
    <source>
        <dbReference type="PROSITE" id="PS51525"/>
    </source>
</evidence>
<feature type="compositionally biased region" description="Basic residues" evidence="1">
    <location>
        <begin position="312"/>
        <end position="328"/>
    </location>
</feature>
<dbReference type="GO" id="GO:0005634">
    <property type="term" value="C:nucleus"/>
    <property type="evidence" value="ECO:0007669"/>
    <property type="project" value="TreeGrafter"/>
</dbReference>
<dbReference type="FunFam" id="1.20.1270.220:FF:000001">
    <property type="entry name" value="bromodomain-containing protein 2 isoform X1"/>
    <property type="match status" value="1"/>
</dbReference>
<feature type="domain" description="NET" evidence="2">
    <location>
        <begin position="187"/>
        <end position="269"/>
    </location>
</feature>